<dbReference type="Pfam" id="PF00440">
    <property type="entry name" value="TetR_N"/>
    <property type="match status" value="1"/>
</dbReference>
<evidence type="ECO:0000256" key="2">
    <source>
        <dbReference type="ARBA" id="ARBA00023125"/>
    </source>
</evidence>
<dbReference type="InterPro" id="IPR050109">
    <property type="entry name" value="HTH-type_TetR-like_transc_reg"/>
</dbReference>
<dbReference type="STRING" id="1678637.AC230_04930"/>
<dbReference type="AlphaFoldDB" id="A0A0K9XKU1"/>
<dbReference type="GO" id="GO:0003700">
    <property type="term" value="F:DNA-binding transcription factor activity"/>
    <property type="evidence" value="ECO:0007669"/>
    <property type="project" value="TreeGrafter"/>
</dbReference>
<evidence type="ECO:0000313" key="6">
    <source>
        <dbReference type="EMBL" id="KNB53923.1"/>
    </source>
</evidence>
<reference evidence="7" key="1">
    <citation type="submission" date="2015-07" db="EMBL/GenBank/DDBJ databases">
        <title>Draft genome sequence of Streptomyces sp. CMAA 1322, a bacterium isolated from Caatinga biome, from dry forest semiarid of Brazil.</title>
        <authorList>
            <person name="Santos S.N."/>
            <person name="Gacesa R."/>
            <person name="Taketani R.G."/>
            <person name="Long P.F."/>
            <person name="Melo I.S."/>
        </authorList>
    </citation>
    <scope>NUCLEOTIDE SEQUENCE [LARGE SCALE GENOMIC DNA]</scope>
    <source>
        <strain evidence="7">CMAA 1322</strain>
    </source>
</reference>
<dbReference type="GO" id="GO:0000976">
    <property type="term" value="F:transcription cis-regulatory region binding"/>
    <property type="evidence" value="ECO:0007669"/>
    <property type="project" value="TreeGrafter"/>
</dbReference>
<keyword evidence="2 4" id="KW-0238">DNA-binding</keyword>
<evidence type="ECO:0000256" key="1">
    <source>
        <dbReference type="ARBA" id="ARBA00023015"/>
    </source>
</evidence>
<dbReference type="SUPFAM" id="SSF48498">
    <property type="entry name" value="Tetracyclin repressor-like, C-terminal domain"/>
    <property type="match status" value="1"/>
</dbReference>
<feature type="DNA-binding region" description="H-T-H motif" evidence="4">
    <location>
        <begin position="34"/>
        <end position="53"/>
    </location>
</feature>
<accession>A0A0K9XKU1</accession>
<dbReference type="Proteomes" id="UP000037288">
    <property type="component" value="Unassembled WGS sequence"/>
</dbReference>
<keyword evidence="7" id="KW-1185">Reference proteome</keyword>
<gene>
    <name evidence="6" type="ORF">AC230_04930</name>
</gene>
<comment type="caution">
    <text evidence="6">The sequence shown here is derived from an EMBL/GenBank/DDBJ whole genome shotgun (WGS) entry which is preliminary data.</text>
</comment>
<dbReference type="PANTHER" id="PTHR30055:SF151">
    <property type="entry name" value="TRANSCRIPTIONAL REGULATORY PROTEIN"/>
    <property type="match status" value="1"/>
</dbReference>
<dbReference type="Gene3D" id="1.10.357.10">
    <property type="entry name" value="Tetracycline Repressor, domain 2"/>
    <property type="match status" value="1"/>
</dbReference>
<evidence type="ECO:0000259" key="5">
    <source>
        <dbReference type="PROSITE" id="PS50977"/>
    </source>
</evidence>
<dbReference type="PANTHER" id="PTHR30055">
    <property type="entry name" value="HTH-TYPE TRANSCRIPTIONAL REGULATOR RUTR"/>
    <property type="match status" value="1"/>
</dbReference>
<dbReference type="RefSeq" id="WP_049714661.1">
    <property type="nucleotide sequence ID" value="NZ_LFXA01000002.1"/>
</dbReference>
<dbReference type="OrthoDB" id="3358037at2"/>
<dbReference type="InterPro" id="IPR036271">
    <property type="entry name" value="Tet_transcr_reg_TetR-rel_C_sf"/>
</dbReference>
<evidence type="ECO:0000256" key="3">
    <source>
        <dbReference type="ARBA" id="ARBA00023163"/>
    </source>
</evidence>
<evidence type="ECO:0000313" key="7">
    <source>
        <dbReference type="Proteomes" id="UP000037288"/>
    </source>
</evidence>
<keyword evidence="3" id="KW-0804">Transcription</keyword>
<feature type="domain" description="HTH tetR-type" evidence="5">
    <location>
        <begin position="11"/>
        <end position="71"/>
    </location>
</feature>
<dbReference type="EMBL" id="LFXA01000002">
    <property type="protein sequence ID" value="KNB53923.1"/>
    <property type="molecule type" value="Genomic_DNA"/>
</dbReference>
<dbReference type="InterPro" id="IPR001647">
    <property type="entry name" value="HTH_TetR"/>
</dbReference>
<organism evidence="6 7">
    <name type="scientific">Streptomyces caatingaensis</name>
    <dbReference type="NCBI Taxonomy" id="1678637"/>
    <lineage>
        <taxon>Bacteria</taxon>
        <taxon>Bacillati</taxon>
        <taxon>Actinomycetota</taxon>
        <taxon>Actinomycetes</taxon>
        <taxon>Kitasatosporales</taxon>
        <taxon>Streptomycetaceae</taxon>
        <taxon>Streptomyces</taxon>
    </lineage>
</organism>
<dbReference type="PROSITE" id="PS50977">
    <property type="entry name" value="HTH_TETR_2"/>
    <property type="match status" value="1"/>
</dbReference>
<dbReference type="PATRIC" id="fig|1678637.3.peg.1073"/>
<sequence length="194" mass="21177">MTLRGPGRPRTLSRDRIVAEARRIADEEGLGALTVRRVAQRLGTGQASLYRHITDRGALLGLLADDVAARLPRPADGVDDARERLTRHWLAAHDHFLRHPWAARIIADGEHLAHGADDFAGAALDALETAGLSPDDAPRAYRALWNLLLGHILNTHPLGHTRTPPPPAPDERSDFAWALRRLLDGVLGAGDVRN</sequence>
<keyword evidence="1" id="KW-0805">Transcription regulation</keyword>
<evidence type="ECO:0000256" key="4">
    <source>
        <dbReference type="PROSITE-ProRule" id="PRU00335"/>
    </source>
</evidence>
<protein>
    <recommendedName>
        <fullName evidence="5">HTH tetR-type domain-containing protein</fullName>
    </recommendedName>
</protein>
<dbReference type="InterPro" id="IPR009057">
    <property type="entry name" value="Homeodomain-like_sf"/>
</dbReference>
<name>A0A0K9XKU1_9ACTN</name>
<dbReference type="SUPFAM" id="SSF46689">
    <property type="entry name" value="Homeodomain-like"/>
    <property type="match status" value="1"/>
</dbReference>
<proteinExistence type="predicted"/>